<comment type="function">
    <text evidence="13 14">Catalyzes the condensation of para-aminobenzoate (pABA) with 6-hydroxymethyl-7,8-dihydropterin diphosphate (DHPt-PP) to form 7,8-dihydropteroate (H2Pte), the immediate precursor of folate derivatives.</text>
</comment>
<dbReference type="InterPro" id="IPR045031">
    <property type="entry name" value="DHP_synth-like"/>
</dbReference>
<dbReference type="GO" id="GO:0004156">
    <property type="term" value="F:dihydropteroate synthase activity"/>
    <property type="evidence" value="ECO:0007669"/>
    <property type="project" value="UniProtKB-EC"/>
</dbReference>
<dbReference type="EC" id="2.5.1.15" evidence="6 14"/>
<dbReference type="PANTHER" id="PTHR20941">
    <property type="entry name" value="FOLATE SYNTHESIS PROTEINS"/>
    <property type="match status" value="1"/>
</dbReference>
<evidence type="ECO:0000256" key="3">
    <source>
        <dbReference type="ARBA" id="ARBA00004763"/>
    </source>
</evidence>
<dbReference type="PROSITE" id="PS00792">
    <property type="entry name" value="DHPS_1"/>
    <property type="match status" value="1"/>
</dbReference>
<evidence type="ECO:0000259" key="15">
    <source>
        <dbReference type="PROSITE" id="PS50972"/>
    </source>
</evidence>
<dbReference type="CDD" id="cd00739">
    <property type="entry name" value="DHPS"/>
    <property type="match status" value="1"/>
</dbReference>
<dbReference type="InterPro" id="IPR058146">
    <property type="entry name" value="DHPS"/>
</dbReference>
<dbReference type="PROSITE" id="PS50972">
    <property type="entry name" value="PTERIN_BINDING"/>
    <property type="match status" value="1"/>
</dbReference>
<evidence type="ECO:0000256" key="14">
    <source>
        <dbReference type="RuleBase" id="RU361205"/>
    </source>
</evidence>
<evidence type="ECO:0000256" key="1">
    <source>
        <dbReference type="ARBA" id="ARBA00000012"/>
    </source>
</evidence>
<dbReference type="OrthoDB" id="9811744at2"/>
<dbReference type="NCBIfam" id="TIGR01496">
    <property type="entry name" value="DHPS"/>
    <property type="match status" value="1"/>
</dbReference>
<dbReference type="InterPro" id="IPR000489">
    <property type="entry name" value="Pterin-binding_dom"/>
</dbReference>
<dbReference type="NCBIfam" id="NF008625">
    <property type="entry name" value="PRK11613.1"/>
    <property type="match status" value="1"/>
</dbReference>
<evidence type="ECO:0000256" key="7">
    <source>
        <dbReference type="ARBA" id="ARBA00016919"/>
    </source>
</evidence>
<accession>Q1LSK4</accession>
<evidence type="ECO:0000256" key="9">
    <source>
        <dbReference type="ARBA" id="ARBA00022723"/>
    </source>
</evidence>
<evidence type="ECO:0000256" key="2">
    <source>
        <dbReference type="ARBA" id="ARBA00001946"/>
    </source>
</evidence>
<dbReference type="FunFam" id="3.20.20.20:FF:000004">
    <property type="entry name" value="Dihydropteroate synthase"/>
    <property type="match status" value="1"/>
</dbReference>
<dbReference type="InterPro" id="IPR006390">
    <property type="entry name" value="DHP_synth_dom"/>
</dbReference>
<dbReference type="PROSITE" id="PS00793">
    <property type="entry name" value="DHPS_2"/>
    <property type="match status" value="1"/>
</dbReference>
<dbReference type="GO" id="GO:0005829">
    <property type="term" value="C:cytosol"/>
    <property type="evidence" value="ECO:0007669"/>
    <property type="project" value="TreeGrafter"/>
</dbReference>
<dbReference type="AlphaFoldDB" id="Q1LSK4"/>
<evidence type="ECO:0000313" key="17">
    <source>
        <dbReference type="Proteomes" id="UP000002427"/>
    </source>
</evidence>
<comment type="subunit">
    <text evidence="5">Homodimer.</text>
</comment>
<name>Q1LSK4_BAUCH</name>
<dbReference type="Gene3D" id="3.20.20.20">
    <property type="entry name" value="Dihydropteroate synthase-like"/>
    <property type="match status" value="1"/>
</dbReference>
<dbReference type="InterPro" id="IPR011005">
    <property type="entry name" value="Dihydropteroate_synth-like_sf"/>
</dbReference>
<evidence type="ECO:0000256" key="6">
    <source>
        <dbReference type="ARBA" id="ARBA00012458"/>
    </source>
</evidence>
<dbReference type="KEGG" id="bci:BCI_0637"/>
<evidence type="ECO:0000256" key="13">
    <source>
        <dbReference type="ARBA" id="ARBA00053449"/>
    </source>
</evidence>
<keyword evidence="9 14" id="KW-0479">Metal-binding</keyword>
<feature type="domain" description="Pterin-binding" evidence="15">
    <location>
        <begin position="21"/>
        <end position="274"/>
    </location>
</feature>
<comment type="catalytic activity">
    <reaction evidence="1">
        <text>(7,8-dihydropterin-6-yl)methyl diphosphate + 4-aminobenzoate = 7,8-dihydropteroate + diphosphate</text>
        <dbReference type="Rhea" id="RHEA:19949"/>
        <dbReference type="ChEBI" id="CHEBI:17836"/>
        <dbReference type="ChEBI" id="CHEBI:17839"/>
        <dbReference type="ChEBI" id="CHEBI:33019"/>
        <dbReference type="ChEBI" id="CHEBI:72950"/>
        <dbReference type="EC" id="2.5.1.15"/>
    </reaction>
</comment>
<dbReference type="PANTHER" id="PTHR20941:SF1">
    <property type="entry name" value="FOLIC ACID SYNTHESIS PROTEIN FOL1"/>
    <property type="match status" value="1"/>
</dbReference>
<keyword evidence="17" id="KW-1185">Reference proteome</keyword>
<dbReference type="GO" id="GO:0046654">
    <property type="term" value="P:tetrahydrofolate biosynthetic process"/>
    <property type="evidence" value="ECO:0007669"/>
    <property type="project" value="UniProtKB-UniPathway"/>
</dbReference>
<keyword evidence="11 14" id="KW-0289">Folate biosynthesis</keyword>
<evidence type="ECO:0000256" key="8">
    <source>
        <dbReference type="ARBA" id="ARBA00022679"/>
    </source>
</evidence>
<dbReference type="UniPathway" id="UPA00077">
    <property type="reaction ID" value="UER00156"/>
</dbReference>
<proteinExistence type="inferred from homology"/>
<dbReference type="RefSeq" id="WP_011520793.1">
    <property type="nucleotide sequence ID" value="NC_007984.1"/>
</dbReference>
<reference evidence="16 17" key="1">
    <citation type="journal article" date="2006" name="PLoS Biol.">
        <title>Metabolic complementarity and genomics of the dual bacterial symbiosis of sharpshooters.</title>
        <authorList>
            <person name="Wu D."/>
            <person name="Daugherty S.C."/>
            <person name="Van Aken S.E."/>
            <person name="Pai G.H."/>
            <person name="Watkins K.L."/>
            <person name="Khouri H."/>
            <person name="Tallon L.J."/>
            <person name="Zaborsky J.M."/>
            <person name="Dunbar H.E."/>
            <person name="Tran P.L."/>
            <person name="Moran N.A."/>
            <person name="Eisen J.A."/>
        </authorList>
    </citation>
    <scope>NUCLEOTIDE SEQUENCE [LARGE SCALE GENOMIC DNA]</scope>
    <source>
        <strain evidence="16">Hc</strain>
    </source>
</reference>
<sequence length="288" mass="31472">MDQEKSTKIISNERKLDLSVTQVMGILNVTYDSFSDGGKYHTLSAAIDHAAIMVDAGAKIIDVGGESTRPGANIIDANEEVERVVPVITALVKRFDALISVDTSKALVIRESAAVGVHLINDVRSLSEPGAIEAAAITNLPICIMHMQGEPLTMQQEPFYRDILTEIKAFFSEKINRCEAHGIKKNRLIIDPGFGFGKNVEHNYSLLARLTDLHCFGMPILVGMSRKSMIGHLMNNLPPQLRVLGSVACAVIAAMQGVKIIRVHDVKQTIEALRVVNATLSAKKKFFI</sequence>
<evidence type="ECO:0000256" key="11">
    <source>
        <dbReference type="ARBA" id="ARBA00022909"/>
    </source>
</evidence>
<comment type="similarity">
    <text evidence="4 14">Belongs to the DHPS family.</text>
</comment>
<evidence type="ECO:0000256" key="10">
    <source>
        <dbReference type="ARBA" id="ARBA00022842"/>
    </source>
</evidence>
<dbReference type="EMBL" id="CP000238">
    <property type="protein sequence ID" value="ABF13924.1"/>
    <property type="molecule type" value="Genomic_DNA"/>
</dbReference>
<protein>
    <recommendedName>
        <fullName evidence="7 14">Dihydropteroate synthase</fullName>
        <shortName evidence="14">DHPS</shortName>
        <ecNumber evidence="6 14">2.5.1.15</ecNumber>
    </recommendedName>
    <alternativeName>
        <fullName evidence="12 14">Dihydropteroate pyrophosphorylase</fullName>
    </alternativeName>
</protein>
<evidence type="ECO:0000256" key="12">
    <source>
        <dbReference type="ARBA" id="ARBA00030193"/>
    </source>
</evidence>
<dbReference type="STRING" id="374463.BCI_0637"/>
<evidence type="ECO:0000256" key="4">
    <source>
        <dbReference type="ARBA" id="ARBA00009503"/>
    </source>
</evidence>
<keyword evidence="8 14" id="KW-0808">Transferase</keyword>
<keyword evidence="10 14" id="KW-0460">Magnesium</keyword>
<evidence type="ECO:0000256" key="5">
    <source>
        <dbReference type="ARBA" id="ARBA00011738"/>
    </source>
</evidence>
<dbReference type="SUPFAM" id="SSF51717">
    <property type="entry name" value="Dihydropteroate synthetase-like"/>
    <property type="match status" value="1"/>
</dbReference>
<organism evidence="16 17">
    <name type="scientific">Baumannia cicadellinicola subsp. Homalodisca coagulata</name>
    <dbReference type="NCBI Taxonomy" id="374463"/>
    <lineage>
        <taxon>Bacteria</taxon>
        <taxon>Pseudomonadati</taxon>
        <taxon>Pseudomonadota</taxon>
        <taxon>Gammaproteobacteria</taxon>
        <taxon>Candidatus Palibaumannia</taxon>
    </lineage>
</organism>
<dbReference type="Pfam" id="PF00809">
    <property type="entry name" value="Pterin_bind"/>
    <property type="match status" value="1"/>
</dbReference>
<gene>
    <name evidence="16" type="primary">folP</name>
    <name evidence="16" type="ordered locus">BCI_0637</name>
</gene>
<comment type="pathway">
    <text evidence="3 14">Cofactor biosynthesis; tetrahydrofolate biosynthesis; 7,8-dihydrofolate from 2-amino-4-hydroxy-6-hydroxymethyl-7,8-dihydropteridine diphosphate and 4-aminobenzoate: step 1/2.</text>
</comment>
<dbReference type="Proteomes" id="UP000002427">
    <property type="component" value="Chromosome"/>
</dbReference>
<comment type="cofactor">
    <cofactor evidence="2 14">
        <name>Mg(2+)</name>
        <dbReference type="ChEBI" id="CHEBI:18420"/>
    </cofactor>
</comment>
<evidence type="ECO:0000313" key="16">
    <source>
        <dbReference type="EMBL" id="ABF13924.1"/>
    </source>
</evidence>
<dbReference type="GO" id="GO:0046872">
    <property type="term" value="F:metal ion binding"/>
    <property type="evidence" value="ECO:0007669"/>
    <property type="project" value="UniProtKB-KW"/>
</dbReference>
<dbReference type="HOGENOM" id="CLU_008023_0_3_6"/>
<dbReference type="GO" id="GO:0046656">
    <property type="term" value="P:folic acid biosynthetic process"/>
    <property type="evidence" value="ECO:0007669"/>
    <property type="project" value="UniProtKB-KW"/>
</dbReference>